<dbReference type="GO" id="GO:0005694">
    <property type="term" value="C:chromosome"/>
    <property type="evidence" value="ECO:0007669"/>
    <property type="project" value="UniProtKB-SubCell"/>
</dbReference>
<dbReference type="SUPFAM" id="SSF50729">
    <property type="entry name" value="PH domain-like"/>
    <property type="match status" value="1"/>
</dbReference>
<dbReference type="GO" id="GO:0032545">
    <property type="term" value="C:CURI complex"/>
    <property type="evidence" value="ECO:0007669"/>
    <property type="project" value="TreeGrafter"/>
</dbReference>
<evidence type="ECO:0000256" key="2">
    <source>
        <dbReference type="ARBA" id="ARBA00004286"/>
    </source>
</evidence>
<feature type="compositionally biased region" description="Acidic residues" evidence="11">
    <location>
        <begin position="1788"/>
        <end position="1797"/>
    </location>
</feature>
<dbReference type="FunFam" id="1.10.1410.10:FF:000005">
    <property type="entry name" value="Nucleolar protein 6"/>
    <property type="match status" value="1"/>
</dbReference>
<dbReference type="Gene3D" id="3.40.720.10">
    <property type="entry name" value="Alkaline Phosphatase, subunit A"/>
    <property type="match status" value="2"/>
</dbReference>
<dbReference type="InterPro" id="IPR035368">
    <property type="entry name" value="Nrap_D3"/>
</dbReference>
<comment type="caution">
    <text evidence="13">The sequence shown here is derived from an EMBL/GenBank/DDBJ whole genome shotgun (WGS) entry which is preliminary data.</text>
</comment>
<dbReference type="Gene3D" id="1.10.1410.10">
    <property type="match status" value="2"/>
</dbReference>
<dbReference type="InterPro" id="IPR023393">
    <property type="entry name" value="START-like_dom_sf"/>
</dbReference>
<organism evidence="13 14">
    <name type="scientific">Electrophorus voltai</name>
    <dbReference type="NCBI Taxonomy" id="2609070"/>
    <lineage>
        <taxon>Eukaryota</taxon>
        <taxon>Metazoa</taxon>
        <taxon>Chordata</taxon>
        <taxon>Craniata</taxon>
        <taxon>Vertebrata</taxon>
        <taxon>Euteleostomi</taxon>
        <taxon>Actinopterygii</taxon>
        <taxon>Neopterygii</taxon>
        <taxon>Teleostei</taxon>
        <taxon>Ostariophysi</taxon>
        <taxon>Gymnotiformes</taxon>
        <taxon>Gymnotoidei</taxon>
        <taxon>Gymnotidae</taxon>
        <taxon>Electrophorus</taxon>
    </lineage>
</organism>
<dbReference type="Proteomes" id="UP001239994">
    <property type="component" value="Unassembled WGS sequence"/>
</dbReference>
<dbReference type="InterPro" id="IPR035367">
    <property type="entry name" value="Nrap_D2"/>
</dbReference>
<comment type="function">
    <text evidence="10">Part of the small subunit (SSU) processome, first precursor of the small eukaryotic ribosomal subunit. During the assembly of the SSU processome in the nucleolus, many ribosome biogenesis factors, an RNA chaperone and ribosomal proteins associate with the nascent pre-rRNA and work in concert to generate RNA folding, modifications, rearrangements and cleavage as well as targeted degradation of pre-ribosomal RNA by the RNA exosome.</text>
</comment>
<evidence type="ECO:0000313" key="13">
    <source>
        <dbReference type="EMBL" id="KAK1792181.1"/>
    </source>
</evidence>
<sequence length="2197" mass="245634">MKRKGSPLTEENRMETSDSSRCEEQESAEKSKRSKQKDQTPATGDVIRPLKLSKGELYKAPTVEELSQLKEAESLFHCSLLKMQMDELLKEVALSERRKKLVDSFVQKITALLQSVPESPVVELTDLSWLEHSGIAVPFILLPEATKGKFHMEPPVSVDLIGSYPLGTCIKPRVSVDLAVTIPPSILHPMDGINQRYSRKKALYLAGLAQHLSSSSVGTLRYSCLHGNRLHPLLIVTPSGKESSSTTLRIHALPPPDYLQPSRFKPQRNNVRTAWFTGQDSQQEVSEPPTPHYNSAVLADLLPCSHLHFLSAHSVQCPAYGDAVALLKVWLRQRELDQGAGCFGGFLAAMLLAYLLSTHKVGKTMNAYQFLRNALHFLATTDLTESGITLANNLDSKAPSLPEFHSAFQVVFVDPSGHLNMCADMTACTYKQIQYEASLSLKFWDDPTVEGFQTLLMTPKPMIRAYDNVYQLSGLVKMQASCKKLSLLGNLMDHSGNYVLAVLPFILSLLQKGLGDRVHLLTHSLPPDPEWPVRSRPPKHKDQPPLAIGLLLNLEHALSVLERGPPADSPEAADFRQLWGSRSELRRFQDGAITEAVLWPGSSVCQRRRVPLEVITHLLELHAGIPKSCVRLVGEQVADLIRVGKDASGTGEEESLKVVQSFDDLSRKLWQLEGLPLSITNVQGAHPALRYTQVFPPVPVKLIYSFFNREKSCRALVPKENKPCPYYITPIKVICHMEGSGKWPNDSLAIRHIKAAFHVRLGELLKAQHNYTSRPSPAHLDVWKDGLVFRIEVAYHREPQVLRESVTPEGMLIHRDNPEAQRVELETQHKPFLTSTLHGLQQQHPGFGAVCRLAKRWLAAQLFGGDVGEEATELLVASLFLQPAPFSPPSSPQVGLLRFLYLLSTFDWKNSPLVVNLNSKLTAAEHTEIKNRFMSSRESLPVMFIATPNDETASVWTKEGPSVQMLQRIVTVAAESLHVLETQFMDPSQKQDIRVVFRPPLDIYDVLIHLRPKQVPLMGQSVDPKFTKLPRGAREEEAVSSGGAFPVVDFDPVKLYLSELKVSFFLPTMLTQHLSQHTVSVDYVLQAGGTVGATLLMMAHVFAQDAFGDVALFFYDPHGGTVIAVLWKPKAFHPQPFKTSLMNARQVNVTDAATTVPNVEAIVRDFHVMGEGLVNKDGRLSFNSGTKVVQLPFIAYVRQMGAVFLNSYTNSPICCPSRAAMWSGRWVHLTQAWNNYKCLPPNATTWMDHLQKNGYHTHSMGKLDYTSGGHSVSNRVEAWTRGVPFLLRQEGRPVTELVGDASTVRVMTKDWKTTDSATQWIRKNATALPQPFALYLGLNLPHPYRTESLGPTAGGSTFRTSPFWLRKAGEVIGALRETGLLNSTVVVFTSDHGDLAMEHRQFYKMSMFEGSSHVPLLMMGPQIKTGIEIRSPVSLVDLYPSFIDFAGVRIPDGLSGHSLVPLVSRAGQSANEPHPGWVLSEYHGCNANASTYMLRIGQWKYITYSDGVSVPPQLFDLSKDATELKDLASRYPGVCQHLDKLLRSVVDYPRVSQAVQRYNKQQFLVWKQSLGNNYTQPHEFDECRFDISVNDSIWYLRAEDPELRQQWIDTIEHHKVLSQTMVKEWLQECRAVLSSFQQEHGKSLELLCPCQSEAWFLRLLLPLLRGMPGRGKPRGGPRQERSGTSRDCSSALFCFACWRGPMAESGYGSESSLKHHGSTLSLISATSGLSSTSASSFRKVHSLQEKVAEMETFRDILCRQVDTLQTYFDSCVSGHHREELQKDKVKDDDDDDDDDDSPISRPDGDYLLDDSCKEKCLCYQLALAVLSVCSLVFPVASPRGPAGIDFKGEAIAFKATTAGIFSTLSHCIETMVKREERWQRRLEKEGPNSLINEDEFYDAVEAALDQQDRIEEESEKCRSPRPVALSPDSDSSAGTHRYSTELQPHSHASSLSSLHLVSASNDAHRLSAKVDEMVHSHMTHSLQDVGGDANWQLITEEGDLRVYRREVEENGVVLDPLKATHVVSGVTGHEVCHYFWDTTFRSDWETNVESFTVAEPLSDTAVIIYQTQKRVWPASQRDILYLSVIQRMLSANESEPETWLVCNFSVDHDSYPPTSRCIRAKINVAMICQTLVSPPKGNKEMIRDDILCKITYVANVNPGGWAPASVLRAVARREYPKFLKRFTSYVQEKTSRQAILF</sequence>
<evidence type="ECO:0000256" key="3">
    <source>
        <dbReference type="ARBA" id="ARBA00004604"/>
    </source>
</evidence>
<dbReference type="InterPro" id="IPR035370">
    <property type="entry name" value="Nrap_D5"/>
</dbReference>
<dbReference type="InterPro" id="IPR000917">
    <property type="entry name" value="Sulfatase_N"/>
</dbReference>
<dbReference type="Pfam" id="PF17403">
    <property type="entry name" value="Nrap_D2"/>
    <property type="match status" value="1"/>
</dbReference>
<evidence type="ECO:0000256" key="10">
    <source>
        <dbReference type="ARBA" id="ARBA00035000"/>
    </source>
</evidence>
<dbReference type="PROSITE" id="PS50848">
    <property type="entry name" value="START"/>
    <property type="match status" value="1"/>
</dbReference>
<dbReference type="SUPFAM" id="SSF53649">
    <property type="entry name" value="Alkaline phosphatase-like"/>
    <property type="match status" value="1"/>
</dbReference>
<keyword evidence="8" id="KW-0694">RNA-binding</keyword>
<keyword evidence="7" id="KW-0158">Chromosome</keyword>
<comment type="cofactor">
    <cofactor evidence="1">
        <name>Ca(2+)</name>
        <dbReference type="ChEBI" id="CHEBI:29108"/>
    </cofactor>
</comment>
<evidence type="ECO:0000256" key="1">
    <source>
        <dbReference type="ARBA" id="ARBA00001913"/>
    </source>
</evidence>
<dbReference type="GO" id="GO:0006409">
    <property type="term" value="P:tRNA export from nucleus"/>
    <property type="evidence" value="ECO:0007669"/>
    <property type="project" value="TreeGrafter"/>
</dbReference>
<comment type="similarity">
    <text evidence="5">Belongs to the sulfatase family.</text>
</comment>
<dbReference type="PANTHER" id="PTHR17972:SF0">
    <property type="entry name" value="NUCLEOLAR PROTEIN 6"/>
    <property type="match status" value="1"/>
</dbReference>
<dbReference type="Pfam" id="PF17406">
    <property type="entry name" value="Nrap_D5"/>
    <property type="match status" value="1"/>
</dbReference>
<dbReference type="Gene3D" id="3.30.70.3030">
    <property type="match status" value="1"/>
</dbReference>
<name>A0AAD9DSA8_9TELE</name>
<dbReference type="FunFam" id="1.10.1410.10:FF:000006">
    <property type="entry name" value="Nucleolar protein 6"/>
    <property type="match status" value="1"/>
</dbReference>
<evidence type="ECO:0000259" key="12">
    <source>
        <dbReference type="PROSITE" id="PS50848"/>
    </source>
</evidence>
<feature type="region of interest" description="Disordered" evidence="11">
    <location>
        <begin position="1"/>
        <end position="46"/>
    </location>
</feature>
<proteinExistence type="inferred from homology"/>
<accession>A0AAD9DSA8</accession>
<dbReference type="InterPro" id="IPR005554">
    <property type="entry name" value="NOL6/Upt22"/>
</dbReference>
<protein>
    <recommendedName>
        <fullName evidence="6">Nucleolar protein 6</fullName>
    </recommendedName>
</protein>
<feature type="region of interest" description="Disordered" evidence="11">
    <location>
        <begin position="1779"/>
        <end position="1803"/>
    </location>
</feature>
<dbReference type="Gene3D" id="2.30.29.30">
    <property type="entry name" value="Pleckstrin-homology domain (PH domain)/Phosphotyrosine-binding domain (PTB)"/>
    <property type="match status" value="1"/>
</dbReference>
<reference evidence="13" key="1">
    <citation type="submission" date="2023-03" db="EMBL/GenBank/DDBJ databases">
        <title>Electrophorus voltai genome.</title>
        <authorList>
            <person name="Bian C."/>
        </authorList>
    </citation>
    <scope>NUCLEOTIDE SEQUENCE</scope>
    <source>
        <strain evidence="13">CB-2022</strain>
        <tissue evidence="13">Muscle</tissue>
    </source>
</reference>
<comment type="similarity">
    <text evidence="4">Belongs to the NRAP family.</text>
</comment>
<dbReference type="Pfam" id="PF17405">
    <property type="entry name" value="Nrap_D4"/>
    <property type="match status" value="1"/>
</dbReference>
<evidence type="ECO:0000256" key="9">
    <source>
        <dbReference type="ARBA" id="ARBA00023242"/>
    </source>
</evidence>
<evidence type="ECO:0000256" key="11">
    <source>
        <dbReference type="SAM" id="MobiDB-lite"/>
    </source>
</evidence>
<dbReference type="GO" id="GO:0034456">
    <property type="term" value="C:UTP-C complex"/>
    <property type="evidence" value="ECO:0007669"/>
    <property type="project" value="TreeGrafter"/>
</dbReference>
<dbReference type="InterPro" id="IPR041952">
    <property type="entry name" value="STARD11_START"/>
</dbReference>
<dbReference type="Pfam" id="PF01852">
    <property type="entry name" value="START"/>
    <property type="match status" value="1"/>
</dbReference>
<dbReference type="GO" id="GO:0006364">
    <property type="term" value="P:rRNA processing"/>
    <property type="evidence" value="ECO:0007669"/>
    <property type="project" value="TreeGrafter"/>
</dbReference>
<dbReference type="Pfam" id="PF03813">
    <property type="entry name" value="Nrap"/>
    <property type="match status" value="1"/>
</dbReference>
<feature type="compositionally biased region" description="Basic and acidic residues" evidence="11">
    <location>
        <begin position="10"/>
        <end position="31"/>
    </location>
</feature>
<evidence type="ECO:0000256" key="7">
    <source>
        <dbReference type="ARBA" id="ARBA00022454"/>
    </source>
</evidence>
<feature type="region of interest" description="Disordered" evidence="11">
    <location>
        <begin position="1909"/>
        <end position="1944"/>
    </location>
</feature>
<evidence type="ECO:0000256" key="6">
    <source>
        <dbReference type="ARBA" id="ARBA00016437"/>
    </source>
</evidence>
<feature type="domain" description="START" evidence="12">
    <location>
        <begin position="1988"/>
        <end position="2191"/>
    </location>
</feature>
<gene>
    <name evidence="13" type="ORF">P4O66_012141</name>
</gene>
<dbReference type="CDD" id="cd08872">
    <property type="entry name" value="START_STARD11-like"/>
    <property type="match status" value="1"/>
</dbReference>
<dbReference type="Pfam" id="PF00884">
    <property type="entry name" value="Sulfatase"/>
    <property type="match status" value="1"/>
</dbReference>
<dbReference type="PANTHER" id="PTHR17972">
    <property type="entry name" value="NUCLEOLAR RNA-ASSOCIATED PROTEIN"/>
    <property type="match status" value="1"/>
</dbReference>
<dbReference type="EMBL" id="JAROKS010000019">
    <property type="protein sequence ID" value="KAK1792181.1"/>
    <property type="molecule type" value="Genomic_DNA"/>
</dbReference>
<keyword evidence="9" id="KW-0539">Nucleus</keyword>
<evidence type="ECO:0000256" key="8">
    <source>
        <dbReference type="ARBA" id="ARBA00022884"/>
    </source>
</evidence>
<dbReference type="Gene3D" id="3.30.530.20">
    <property type="match status" value="1"/>
</dbReference>
<dbReference type="InterPro" id="IPR002913">
    <property type="entry name" value="START_lipid-bd_dom"/>
</dbReference>
<evidence type="ECO:0000256" key="4">
    <source>
        <dbReference type="ARBA" id="ARBA00006674"/>
    </source>
</evidence>
<dbReference type="InterPro" id="IPR035082">
    <property type="entry name" value="Nrap_D1"/>
</dbReference>
<dbReference type="GO" id="GO:0032040">
    <property type="term" value="C:small-subunit processome"/>
    <property type="evidence" value="ECO:0007669"/>
    <property type="project" value="TreeGrafter"/>
</dbReference>
<dbReference type="InterPro" id="IPR011993">
    <property type="entry name" value="PH-like_dom_sf"/>
</dbReference>
<dbReference type="GO" id="GO:0008289">
    <property type="term" value="F:lipid binding"/>
    <property type="evidence" value="ECO:0007669"/>
    <property type="project" value="InterPro"/>
</dbReference>
<evidence type="ECO:0000313" key="14">
    <source>
        <dbReference type="Proteomes" id="UP001239994"/>
    </source>
</evidence>
<evidence type="ECO:0000256" key="5">
    <source>
        <dbReference type="ARBA" id="ARBA00008779"/>
    </source>
</evidence>
<comment type="subcellular location">
    <subcellularLocation>
        <location evidence="2">Chromosome</location>
    </subcellularLocation>
    <subcellularLocation>
        <location evidence="3">Nucleus</location>
        <location evidence="3">Nucleolus</location>
    </subcellularLocation>
</comment>
<dbReference type="SMART" id="SM00234">
    <property type="entry name" value="START"/>
    <property type="match status" value="1"/>
</dbReference>
<keyword evidence="14" id="KW-1185">Reference proteome</keyword>
<dbReference type="InterPro" id="IPR017850">
    <property type="entry name" value="Alkaline_phosphatase_core_sf"/>
</dbReference>
<dbReference type="FunFam" id="3.30.530.20:FF:000003">
    <property type="entry name" value="Collagen type IV alpha-3-binding protein-like protein"/>
    <property type="match status" value="1"/>
</dbReference>
<dbReference type="SUPFAM" id="SSF55961">
    <property type="entry name" value="Bet v1-like"/>
    <property type="match status" value="1"/>
</dbReference>
<dbReference type="Pfam" id="PF17404">
    <property type="entry name" value="Nrap_D3"/>
    <property type="match status" value="1"/>
</dbReference>
<dbReference type="GO" id="GO:0003723">
    <property type="term" value="F:RNA binding"/>
    <property type="evidence" value="ECO:0007669"/>
    <property type="project" value="UniProtKB-KW"/>
</dbReference>
<dbReference type="InterPro" id="IPR035369">
    <property type="entry name" value="Nrap_D4"/>
</dbReference>